<name>A0A1A8ZPB2_9ACTN</name>
<dbReference type="OrthoDB" id="4239053at2"/>
<evidence type="ECO:0000313" key="3">
    <source>
        <dbReference type="Proteomes" id="UP000199385"/>
    </source>
</evidence>
<evidence type="ECO:0008006" key="4">
    <source>
        <dbReference type="Google" id="ProtNLM"/>
    </source>
</evidence>
<dbReference type="AlphaFoldDB" id="A0A1A8ZPB2"/>
<gene>
    <name evidence="2" type="ORF">GA0070611_3117</name>
</gene>
<keyword evidence="1" id="KW-0732">Signal</keyword>
<evidence type="ECO:0000313" key="2">
    <source>
        <dbReference type="EMBL" id="SBT45711.1"/>
    </source>
</evidence>
<sequence length="147" mass="15658">MRRLSQLLAMALFACIAVVGTGAQSAQAAGCSGYLINRTVAKTSSGVTVGELVVYYNSSTGKNCARMNHLGPTYGVTDGTYVLLKRCANGTGPDVCWAEDEKYSLGDYAYYAGPVEIYAPNNCVGAQGYVTYQGKYIWAYTPTKIGC</sequence>
<accession>A0A1A8ZPB2</accession>
<feature type="signal peptide" evidence="1">
    <location>
        <begin position="1"/>
        <end position="28"/>
    </location>
</feature>
<dbReference type="EMBL" id="LT594323">
    <property type="protein sequence ID" value="SBT45711.1"/>
    <property type="molecule type" value="Genomic_DNA"/>
</dbReference>
<feature type="chain" id="PRO_5008382819" description="Spore-associated protein A" evidence="1">
    <location>
        <begin position="29"/>
        <end position="147"/>
    </location>
</feature>
<dbReference type="RefSeq" id="WP_157740324.1">
    <property type="nucleotide sequence ID" value="NZ_LT594323.1"/>
</dbReference>
<reference evidence="3" key="1">
    <citation type="submission" date="2016-06" db="EMBL/GenBank/DDBJ databases">
        <authorList>
            <person name="Varghese N."/>
            <person name="Submissions Spin"/>
        </authorList>
    </citation>
    <scope>NUCLEOTIDE SEQUENCE [LARGE SCALE GENOMIC DNA]</scope>
    <source>
        <strain evidence="3">DSM 44815</strain>
    </source>
</reference>
<proteinExistence type="predicted"/>
<dbReference type="PROSITE" id="PS51257">
    <property type="entry name" value="PROKAR_LIPOPROTEIN"/>
    <property type="match status" value="1"/>
</dbReference>
<keyword evidence="3" id="KW-1185">Reference proteome</keyword>
<dbReference type="PATRIC" id="fig|261654.4.peg.3169"/>
<dbReference type="Proteomes" id="UP000199385">
    <property type="component" value="Chromosome I"/>
</dbReference>
<evidence type="ECO:0000256" key="1">
    <source>
        <dbReference type="SAM" id="SignalP"/>
    </source>
</evidence>
<organism evidence="2 3">
    <name type="scientific">Micromonospora auratinigra</name>
    <dbReference type="NCBI Taxonomy" id="261654"/>
    <lineage>
        <taxon>Bacteria</taxon>
        <taxon>Bacillati</taxon>
        <taxon>Actinomycetota</taxon>
        <taxon>Actinomycetes</taxon>
        <taxon>Micromonosporales</taxon>
        <taxon>Micromonosporaceae</taxon>
        <taxon>Micromonospora</taxon>
    </lineage>
</organism>
<protein>
    <recommendedName>
        <fullName evidence="4">Spore-associated protein A</fullName>
    </recommendedName>
</protein>